<feature type="repeat" description="WD" evidence="5">
    <location>
        <begin position="295"/>
        <end position="326"/>
    </location>
</feature>
<keyword evidence="2" id="KW-0677">Repeat</keyword>
<dbReference type="AlphaFoldDB" id="A0A0J9XD14"/>
<dbReference type="Gene3D" id="2.130.10.10">
    <property type="entry name" value="YVTN repeat-like/Quinoprotein amine dehydrogenase"/>
    <property type="match status" value="1"/>
</dbReference>
<dbReference type="PANTHER" id="PTHR46202">
    <property type="entry name" value="DNA EXCISION REPAIR PROTEIN ERCC-8"/>
    <property type="match status" value="1"/>
</dbReference>
<evidence type="ECO:0000256" key="3">
    <source>
        <dbReference type="ARBA" id="ARBA00022763"/>
    </source>
</evidence>
<dbReference type="InterPro" id="IPR036322">
    <property type="entry name" value="WD40_repeat_dom_sf"/>
</dbReference>
<dbReference type="GO" id="GO:0031464">
    <property type="term" value="C:Cul4A-RING E3 ubiquitin ligase complex"/>
    <property type="evidence" value="ECO:0007669"/>
    <property type="project" value="TreeGrafter"/>
</dbReference>
<dbReference type="SMART" id="SM00320">
    <property type="entry name" value="WD40"/>
    <property type="match status" value="5"/>
</dbReference>
<dbReference type="STRING" id="1173061.A0A0J9XD14"/>
<evidence type="ECO:0000313" key="7">
    <source>
        <dbReference type="EMBL" id="CDO55165.1"/>
    </source>
</evidence>
<keyword evidence="4" id="KW-0234">DNA repair</keyword>
<dbReference type="Pfam" id="PF00400">
    <property type="entry name" value="WD40"/>
    <property type="match status" value="3"/>
</dbReference>
<dbReference type="PROSITE" id="PS50294">
    <property type="entry name" value="WD_REPEATS_REGION"/>
    <property type="match status" value="2"/>
</dbReference>
<dbReference type="InterPro" id="IPR001680">
    <property type="entry name" value="WD40_rpt"/>
</dbReference>
<dbReference type="GO" id="GO:0000109">
    <property type="term" value="C:nucleotide-excision repair complex"/>
    <property type="evidence" value="ECO:0007669"/>
    <property type="project" value="TreeGrafter"/>
</dbReference>
<keyword evidence="8" id="KW-1185">Reference proteome</keyword>
<dbReference type="EMBL" id="CCBN010000010">
    <property type="protein sequence ID" value="CDO55165.1"/>
    <property type="molecule type" value="Genomic_DNA"/>
</dbReference>
<dbReference type="Proteomes" id="UP000242525">
    <property type="component" value="Unassembled WGS sequence"/>
</dbReference>
<feature type="repeat" description="WD" evidence="5">
    <location>
        <begin position="224"/>
        <end position="266"/>
    </location>
</feature>
<accession>A0A0J9XD14</accession>
<evidence type="ECO:0000256" key="6">
    <source>
        <dbReference type="SAM" id="MobiDB-lite"/>
    </source>
</evidence>
<dbReference type="InterPro" id="IPR015943">
    <property type="entry name" value="WD40/YVTN_repeat-like_dom_sf"/>
</dbReference>
<dbReference type="PRINTS" id="PR00320">
    <property type="entry name" value="GPROTEINBRPT"/>
</dbReference>
<evidence type="ECO:0000313" key="8">
    <source>
        <dbReference type="Proteomes" id="UP000242525"/>
    </source>
</evidence>
<protein>
    <submittedName>
        <fullName evidence="7">Similar to Saccharomyces cerevisiae YDR030C RAD28 Protein involved in DNA repair</fullName>
    </submittedName>
</protein>
<dbReference type="PROSITE" id="PS50082">
    <property type="entry name" value="WD_REPEATS_2"/>
    <property type="match status" value="2"/>
</dbReference>
<name>A0A0J9XD14_GEOCN</name>
<dbReference type="OrthoDB" id="361494at2759"/>
<keyword evidence="1 5" id="KW-0853">WD repeat</keyword>
<dbReference type="PROSITE" id="PS00678">
    <property type="entry name" value="WD_REPEATS_1"/>
    <property type="match status" value="1"/>
</dbReference>
<dbReference type="GO" id="GO:0000209">
    <property type="term" value="P:protein polyubiquitination"/>
    <property type="evidence" value="ECO:0007669"/>
    <property type="project" value="TreeGrafter"/>
</dbReference>
<dbReference type="GO" id="GO:0043161">
    <property type="term" value="P:proteasome-mediated ubiquitin-dependent protein catabolic process"/>
    <property type="evidence" value="ECO:0007669"/>
    <property type="project" value="TreeGrafter"/>
</dbReference>
<dbReference type="PANTHER" id="PTHR46202:SF1">
    <property type="entry name" value="DNA EXCISION REPAIR PROTEIN ERCC-8"/>
    <property type="match status" value="1"/>
</dbReference>
<dbReference type="InterPro" id="IPR019775">
    <property type="entry name" value="WD40_repeat_CS"/>
</dbReference>
<organism evidence="7 8">
    <name type="scientific">Geotrichum candidum</name>
    <name type="common">Oospora lactis</name>
    <name type="synonym">Dipodascus geotrichum</name>
    <dbReference type="NCBI Taxonomy" id="1173061"/>
    <lineage>
        <taxon>Eukaryota</taxon>
        <taxon>Fungi</taxon>
        <taxon>Dikarya</taxon>
        <taxon>Ascomycota</taxon>
        <taxon>Saccharomycotina</taxon>
        <taxon>Dipodascomycetes</taxon>
        <taxon>Dipodascales</taxon>
        <taxon>Dipodascaceae</taxon>
        <taxon>Geotrichum</taxon>
    </lineage>
</organism>
<sequence length="495" mass="53876">MCAIGGPEPRNTGRLTVGSLILKFPTASHPSTISDYQNTRMSALECLTTSKRPEFHTPNVGAINCIAIDSLDQSQFLLAGGADSSLTIYDLASYTTIDLNKGREEVTLGPDYAKGFECITRVPRGHAHRFGVSCVQWWPFDNGMFVSGFFDGAIKAWDTNTAADGEVYTFHLGDDSEDSTGGGHRVYSFDISATGQHSLIAPATTHPSIRLLDLRTTASTHTLRGHKRGSILSVQWSPTKPHLLASGAADGSVRLWDIRRADACLTALDLDQASPFGAEGATAPKYLTKTPVDSRRAHRNAVNALKWLPDGHSILTAGCDESVRLWRDLDTTPTAENARNSLVNYGPLIRNKYPQSLYMCLATDLPPMPSSEGGTEETRYSLFFPSDSGQILVFDVFSGALVAELERPLPPTSKKDRPKRSLNFSGQLARTTCVTPRGGDTFEYYSGALDGTITRWHMSNQDVATSEANNHGDDGKNSSDSDSSDYEEYANDFTL</sequence>
<feature type="region of interest" description="Disordered" evidence="6">
    <location>
        <begin position="464"/>
        <end position="495"/>
    </location>
</feature>
<evidence type="ECO:0000256" key="4">
    <source>
        <dbReference type="ARBA" id="ARBA00023204"/>
    </source>
</evidence>
<evidence type="ECO:0000256" key="5">
    <source>
        <dbReference type="PROSITE-ProRule" id="PRU00221"/>
    </source>
</evidence>
<dbReference type="SUPFAM" id="SSF50978">
    <property type="entry name" value="WD40 repeat-like"/>
    <property type="match status" value="1"/>
</dbReference>
<proteinExistence type="predicted"/>
<evidence type="ECO:0000256" key="2">
    <source>
        <dbReference type="ARBA" id="ARBA00022737"/>
    </source>
</evidence>
<gene>
    <name evidence="7" type="ORF">BN980_GECA10s00879g</name>
</gene>
<evidence type="ECO:0000256" key="1">
    <source>
        <dbReference type="ARBA" id="ARBA00022574"/>
    </source>
</evidence>
<reference evidence="7" key="1">
    <citation type="submission" date="2014-03" db="EMBL/GenBank/DDBJ databases">
        <authorList>
            <person name="Casaregola S."/>
        </authorList>
    </citation>
    <scope>NUCLEOTIDE SEQUENCE [LARGE SCALE GENOMIC DNA]</scope>
    <source>
        <strain evidence="7">CLIB 918</strain>
    </source>
</reference>
<dbReference type="GO" id="GO:0006283">
    <property type="term" value="P:transcription-coupled nucleotide-excision repair"/>
    <property type="evidence" value="ECO:0007669"/>
    <property type="project" value="InterPro"/>
</dbReference>
<dbReference type="InterPro" id="IPR020472">
    <property type="entry name" value="WD40_PAC1"/>
</dbReference>
<keyword evidence="3" id="KW-0227">DNA damage</keyword>
<feature type="compositionally biased region" description="Acidic residues" evidence="6">
    <location>
        <begin position="482"/>
        <end position="495"/>
    </location>
</feature>
<dbReference type="InterPro" id="IPR042238">
    <property type="entry name" value="Rad28/ERCC8/Ckn1/ATCSA-1"/>
</dbReference>
<feature type="compositionally biased region" description="Basic and acidic residues" evidence="6">
    <location>
        <begin position="470"/>
        <end position="479"/>
    </location>
</feature>
<comment type="caution">
    <text evidence="7">The sequence shown here is derived from an EMBL/GenBank/DDBJ whole genome shotgun (WGS) entry which is preliminary data.</text>
</comment>